<reference evidence="1 2" key="1">
    <citation type="submission" date="2020-12" db="EMBL/GenBank/DDBJ databases">
        <title>Genomic characterization of four novel bacteriophages infecting Klebsiella pneumoniae.</title>
        <authorList>
            <person name="Estrada Bonilla B."/>
            <person name="Costa A.R."/>
            <person name="van Rossum T."/>
            <person name="Hagedoorn S."/>
            <person name="Wallinga H."/>
            <person name="Xiao M."/>
            <person name="Song W."/>
            <person name="Haas P.-J."/>
            <person name="Nobrega F.L."/>
            <person name="Brouns S.J.J."/>
        </authorList>
    </citation>
    <scope>NUCLEOTIDE SEQUENCE [LARGE SCALE GENOMIC DNA]</scope>
</reference>
<organism evidence="1 2">
    <name type="scientific">Klebsiella phage vB_KpM_FBKp24</name>
    <dbReference type="NCBI Taxonomy" id="2801834"/>
    <lineage>
        <taxon>Viruses</taxon>
        <taxon>Duplodnaviria</taxon>
        <taxon>Heunggongvirae</taxon>
        <taxon>Uroviricota</taxon>
        <taxon>Caudoviricetes</taxon>
        <taxon>Chimalliviridae</taxon>
        <taxon>Maaswegvirus</taxon>
        <taxon>Maaswegvirus Kp24</taxon>
    </lineage>
</organism>
<protein>
    <submittedName>
        <fullName evidence="1">Putative tail fiber protein</fullName>
    </submittedName>
</protein>
<dbReference type="EMBL" id="MW394391">
    <property type="protein sequence ID" value="QQV92006.1"/>
    <property type="molecule type" value="Genomic_DNA"/>
</dbReference>
<evidence type="ECO:0000313" key="2">
    <source>
        <dbReference type="Proteomes" id="UP000596381"/>
    </source>
</evidence>
<accession>A0A7U0J6L0</accession>
<sequence length="743" mass="78918">MSDEIVFPYDFDPYQENSSNQISSEAHTITAANGTDFNFIVPRYAPFFRRGFVCRNTTTGVTLRPDVDYFFGFRFDQIIVSGSQLPVYGAIVFNDKSLSANIEIDYHTLGGEFCLDENSILQLMANKAQDPRSLQWGAVVNLPTEFPPIAHRHDADDMTGFSEVISAIYSLSDSQTAGFNKAMQSLLEHIADHNNPHHITLADLGIDDLGNLVPASKEQAEGGTDNTYYMTSLRTSQQFQAIFQPMLQEHEDDQSNPHGVTKAQVGLDLVPNYRTANSLESSAGVADNLLLTPSGGRILANALVPGIMEFHTANTNNPHGVTKTQVGLGNVPNYATATEEEALAGVSKTTLLTPYLANLMLTNSTDQPLAAHLLDYNNPHQVTATQVGLGNVSNYGTATNDQTLLGTATNLFTTPAGIAYWWTNSAKMYVDQAIEQGTNLTAVDVGLGNVVNAGFATTAENQAGTATQTYVDPAGVTTALTSNVLVRNYSCQPSYIAKLISGFPAGGLVASSTRSSTGVNKEWSSTLRTVTSPLHSASQVSALITPAPASYSQRAYVDVATGTSIPGFIFGYYQDSNGNENYAGIFFKNGAVYLGTYIAGVWTTGSDVALAALTGASVQVTCTLSGTTMSVTVASTTVTVNVSSVTFTPTTFASMAGFIVNGKDALVFTPTSFGGLTYSIVDVISHQSYKYSASAWAVDTVVDLSGLPAELRVGRLICNLGSGESFVPVSSSGFAVINPPTAV</sequence>
<evidence type="ECO:0000313" key="1">
    <source>
        <dbReference type="EMBL" id="QQV92006.1"/>
    </source>
</evidence>
<dbReference type="Proteomes" id="UP000596381">
    <property type="component" value="Segment"/>
</dbReference>
<gene>
    <name evidence="1" type="ORF">vBKpMFBKp24_357</name>
</gene>
<keyword evidence="2" id="KW-1185">Reference proteome</keyword>
<name>A0A7U0J6L0_9CAUD</name>
<proteinExistence type="predicted"/>